<dbReference type="Proteomes" id="UP000632195">
    <property type="component" value="Unassembled WGS sequence"/>
</dbReference>
<dbReference type="SMART" id="SM00116">
    <property type="entry name" value="CBS"/>
    <property type="match status" value="4"/>
</dbReference>
<evidence type="ECO:0000256" key="2">
    <source>
        <dbReference type="PROSITE-ProRule" id="PRU00703"/>
    </source>
</evidence>
<comment type="caution">
    <text evidence="4">The sequence shown here is derived from an EMBL/GenBank/DDBJ whole genome shotgun (WGS) entry which is preliminary data.</text>
</comment>
<proteinExistence type="predicted"/>
<feature type="domain" description="CBS" evidence="3">
    <location>
        <begin position="229"/>
        <end position="282"/>
    </location>
</feature>
<sequence>MEVRVRDIMTRDPIRYRVPSNIQEVVSVLIRNNITGLPLVDQRGKYAGVISRRDIFEHPNESQTAMVMRRANTVLEDDSIETAARELFRQGRRHLTVTNRDNEVVGMLTPQNFMKIVVERFSGVKVKDVIRRTAFPIWENTPISVLPTIFRVSKTYACPVVDENGDFVSLITDRDIFDHVDLKSTRTPTESGIADDEDPWSWTGIRNVVTYVIERTHVSLPKIPAKEIMVKDPKVVYVNDSLSHAAKIMMEGNYNQLPVLESSERLAGMLYDIDIMGVFNDI</sequence>
<dbReference type="Pfam" id="PF00571">
    <property type="entry name" value="CBS"/>
    <property type="match status" value="4"/>
</dbReference>
<dbReference type="InterPro" id="IPR046342">
    <property type="entry name" value="CBS_dom_sf"/>
</dbReference>
<accession>A0AA37BPR2</accession>
<dbReference type="PROSITE" id="PS51371">
    <property type="entry name" value="CBS"/>
    <property type="match status" value="4"/>
</dbReference>
<dbReference type="InterPro" id="IPR051462">
    <property type="entry name" value="CBS_domain-containing"/>
</dbReference>
<gene>
    <name evidence="4" type="ORF">GCM10007108_01110</name>
</gene>
<protein>
    <submittedName>
        <fullName evidence="4">CBS domain-containing protein</fullName>
    </submittedName>
</protein>
<evidence type="ECO:0000256" key="1">
    <source>
        <dbReference type="ARBA" id="ARBA00022737"/>
    </source>
</evidence>
<dbReference type="PANTHER" id="PTHR48108">
    <property type="entry name" value="CBS DOMAIN-CONTAINING PROTEIN CBSX2, CHLOROPLASTIC"/>
    <property type="match status" value="1"/>
</dbReference>
<dbReference type="Gene3D" id="3.10.580.10">
    <property type="entry name" value="CBS-domain"/>
    <property type="match status" value="2"/>
</dbReference>
<evidence type="ECO:0000313" key="5">
    <source>
        <dbReference type="Proteomes" id="UP000632195"/>
    </source>
</evidence>
<keyword evidence="1" id="KW-0677">Repeat</keyword>
<dbReference type="CDD" id="cd02205">
    <property type="entry name" value="CBS_pair_SF"/>
    <property type="match status" value="1"/>
</dbReference>
<keyword evidence="2" id="KW-0129">CBS domain</keyword>
<dbReference type="InterPro" id="IPR000644">
    <property type="entry name" value="CBS_dom"/>
</dbReference>
<reference evidence="4" key="2">
    <citation type="submission" date="2022-09" db="EMBL/GenBank/DDBJ databases">
        <authorList>
            <person name="Sun Q."/>
            <person name="Ohkuma M."/>
        </authorList>
    </citation>
    <scope>NUCLEOTIDE SEQUENCE</scope>
    <source>
        <strain evidence="4">JCM 13583</strain>
    </source>
</reference>
<feature type="domain" description="CBS" evidence="3">
    <location>
        <begin position="9"/>
        <end position="66"/>
    </location>
</feature>
<name>A0AA37BPR2_9ARCH</name>
<feature type="domain" description="CBS" evidence="3">
    <location>
        <begin position="67"/>
        <end position="126"/>
    </location>
</feature>
<dbReference type="PANTHER" id="PTHR48108:SF26">
    <property type="entry name" value="CBS DOMAIN-CONTAINING PROTEIN DDB_G0289609"/>
    <property type="match status" value="1"/>
</dbReference>
<reference evidence="4" key="1">
    <citation type="journal article" date="2014" name="Int. J. Syst. Evol. Microbiol.">
        <title>Complete genome sequence of Corynebacterium casei LMG S-19264T (=DSM 44701T), isolated from a smear-ripened cheese.</title>
        <authorList>
            <consortium name="US DOE Joint Genome Institute (JGI-PGF)"/>
            <person name="Walter F."/>
            <person name="Albersmeier A."/>
            <person name="Kalinowski J."/>
            <person name="Ruckert C."/>
        </authorList>
    </citation>
    <scope>NUCLEOTIDE SEQUENCE</scope>
    <source>
        <strain evidence="4">JCM 13583</strain>
    </source>
</reference>
<evidence type="ECO:0000313" key="4">
    <source>
        <dbReference type="EMBL" id="GGM66700.1"/>
    </source>
</evidence>
<keyword evidence="5" id="KW-1185">Reference proteome</keyword>
<organism evidence="4 5">
    <name type="scientific">Thermogymnomonas acidicola</name>
    <dbReference type="NCBI Taxonomy" id="399579"/>
    <lineage>
        <taxon>Archaea</taxon>
        <taxon>Methanobacteriati</taxon>
        <taxon>Thermoplasmatota</taxon>
        <taxon>Thermoplasmata</taxon>
        <taxon>Thermoplasmatales</taxon>
        <taxon>Thermogymnomonas</taxon>
    </lineage>
</organism>
<feature type="domain" description="CBS" evidence="3">
    <location>
        <begin position="130"/>
        <end position="189"/>
    </location>
</feature>
<dbReference type="SUPFAM" id="SSF54631">
    <property type="entry name" value="CBS-domain pair"/>
    <property type="match status" value="2"/>
</dbReference>
<evidence type="ECO:0000259" key="3">
    <source>
        <dbReference type="PROSITE" id="PS51371"/>
    </source>
</evidence>
<dbReference type="RefSeq" id="WP_188679414.1">
    <property type="nucleotide sequence ID" value="NZ_BMNY01000001.1"/>
</dbReference>
<dbReference type="EMBL" id="BMNY01000001">
    <property type="protein sequence ID" value="GGM66700.1"/>
    <property type="molecule type" value="Genomic_DNA"/>
</dbReference>
<dbReference type="AlphaFoldDB" id="A0AA37BPR2"/>